<protein>
    <submittedName>
        <fullName evidence="3">Methyl-accepting chemotaxis sensor/transducer protein</fullName>
    </submittedName>
</protein>
<dbReference type="Pfam" id="PF00672">
    <property type="entry name" value="HAMP"/>
    <property type="match status" value="1"/>
</dbReference>
<reference evidence="3" key="1">
    <citation type="submission" date="2018-06" db="EMBL/GenBank/DDBJ databases">
        <authorList>
            <person name="Zhirakovskaya E."/>
        </authorList>
    </citation>
    <scope>NUCLEOTIDE SEQUENCE</scope>
</reference>
<dbReference type="SUPFAM" id="SSF158472">
    <property type="entry name" value="HAMP domain-like"/>
    <property type="match status" value="1"/>
</dbReference>
<keyword evidence="1" id="KW-0812">Transmembrane</keyword>
<dbReference type="Gene3D" id="3.30.450.20">
    <property type="entry name" value="PAS domain"/>
    <property type="match status" value="1"/>
</dbReference>
<dbReference type="PANTHER" id="PTHR32089:SF112">
    <property type="entry name" value="LYSOZYME-LIKE PROTEIN-RELATED"/>
    <property type="match status" value="1"/>
</dbReference>
<dbReference type="CDD" id="cd06225">
    <property type="entry name" value="HAMP"/>
    <property type="match status" value="1"/>
</dbReference>
<evidence type="ECO:0000313" key="3">
    <source>
        <dbReference type="EMBL" id="VAW19433.1"/>
    </source>
</evidence>
<name>A0A3B0TTB4_9ZZZZ</name>
<dbReference type="GO" id="GO:0016020">
    <property type="term" value="C:membrane"/>
    <property type="evidence" value="ECO:0007669"/>
    <property type="project" value="InterPro"/>
</dbReference>
<dbReference type="GO" id="GO:0007165">
    <property type="term" value="P:signal transduction"/>
    <property type="evidence" value="ECO:0007669"/>
    <property type="project" value="InterPro"/>
</dbReference>
<evidence type="ECO:0000256" key="1">
    <source>
        <dbReference type="SAM" id="Phobius"/>
    </source>
</evidence>
<proteinExistence type="predicted"/>
<feature type="domain" description="HAMP" evidence="2">
    <location>
        <begin position="485"/>
        <end position="537"/>
    </location>
</feature>
<dbReference type="EMBL" id="UOEQ01000218">
    <property type="protein sequence ID" value="VAW19433.1"/>
    <property type="molecule type" value="Genomic_DNA"/>
</dbReference>
<organism evidence="3">
    <name type="scientific">hydrothermal vent metagenome</name>
    <dbReference type="NCBI Taxonomy" id="652676"/>
    <lineage>
        <taxon>unclassified sequences</taxon>
        <taxon>metagenomes</taxon>
        <taxon>ecological metagenomes</taxon>
    </lineage>
</organism>
<dbReference type="PANTHER" id="PTHR32089">
    <property type="entry name" value="METHYL-ACCEPTING CHEMOTAXIS PROTEIN MCPB"/>
    <property type="match status" value="1"/>
</dbReference>
<keyword evidence="1" id="KW-1133">Transmembrane helix</keyword>
<dbReference type="Gene3D" id="1.20.120.1530">
    <property type="match status" value="1"/>
</dbReference>
<gene>
    <name evidence="3" type="ORF">MNBD_ALPHA11-2477</name>
</gene>
<dbReference type="SMART" id="SM00304">
    <property type="entry name" value="HAMP"/>
    <property type="match status" value="2"/>
</dbReference>
<dbReference type="Pfam" id="PF18947">
    <property type="entry name" value="HAMP_2"/>
    <property type="match status" value="1"/>
</dbReference>
<dbReference type="PROSITE" id="PS50885">
    <property type="entry name" value="HAMP"/>
    <property type="match status" value="2"/>
</dbReference>
<dbReference type="AlphaFoldDB" id="A0A3B0TTB4"/>
<sequence length="541" mass="57998">MLNLKIAHKLPAIIIGSALIVGVAMGLVGLNLGTSALIKSSEAKLDVVADDRSNGLGRYFADIEADLGLTARNLKTREALEAFSAGFEAFEVFGNSATEMLQAAYITDNPNPLGQKDLLDSANQGTPYDIAHARYHPSFRDQLVTRGYYDIFLLNTKGDLVYSVFKELDYATNFAAGGGEWANSDLGNAFRAAMNAQPGESTFFDFKPYGPSAGAPAAFISQPVTGQNGQTIGVLVFQMPIDGINAIMNIKTGLGQTGESIIVGQDFLLRNDSSFTEENDILSAVHDSEWAKMALGGELGIGKWTNEAGVEMELVAEPFEFLGTNWATIAMQELAELKAPIVDLRNWMLMIGGGLLVVASLMALLFARSVTKPISSLTNAMNELAAGDLEVEIVGTGRDDELGDMAKAVEVFKENAIKVSQMTEEEKATAARNIAERSQMMEQLGHAFGDVVGAAVAGDFSKRVEAEFPDDELNQLGVKVNELVQTVERGLGETGDVLAALARTDLTKRVEGVYDGSFDKLKNDTNAVADKLADVIGQLRD</sequence>
<evidence type="ECO:0000259" key="2">
    <source>
        <dbReference type="PROSITE" id="PS50885"/>
    </source>
</evidence>
<feature type="non-terminal residue" evidence="3">
    <location>
        <position position="541"/>
    </location>
</feature>
<dbReference type="InterPro" id="IPR003660">
    <property type="entry name" value="HAMP_dom"/>
</dbReference>
<feature type="domain" description="HAMP" evidence="2">
    <location>
        <begin position="368"/>
        <end position="421"/>
    </location>
</feature>
<feature type="transmembrane region" description="Helical" evidence="1">
    <location>
        <begin position="12"/>
        <end position="32"/>
    </location>
</feature>
<feature type="transmembrane region" description="Helical" evidence="1">
    <location>
        <begin position="347"/>
        <end position="367"/>
    </location>
</feature>
<accession>A0A3B0TTB4</accession>
<keyword evidence="1" id="KW-0472">Membrane</keyword>